<gene>
    <name evidence="2" type="ORF">OS493_025702</name>
</gene>
<evidence type="ECO:0000313" key="2">
    <source>
        <dbReference type="EMBL" id="KAJ7383830.1"/>
    </source>
</evidence>
<evidence type="ECO:0000256" key="1">
    <source>
        <dbReference type="SAM" id="MobiDB-lite"/>
    </source>
</evidence>
<keyword evidence="3" id="KW-1185">Reference proteome</keyword>
<feature type="region of interest" description="Disordered" evidence="1">
    <location>
        <begin position="1"/>
        <end position="34"/>
    </location>
</feature>
<feature type="compositionally biased region" description="Basic and acidic residues" evidence="1">
    <location>
        <begin position="110"/>
        <end position="124"/>
    </location>
</feature>
<comment type="caution">
    <text evidence="2">The sequence shown here is derived from an EMBL/GenBank/DDBJ whole genome shotgun (WGS) entry which is preliminary data.</text>
</comment>
<proteinExistence type="predicted"/>
<dbReference type="Proteomes" id="UP001163046">
    <property type="component" value="Unassembled WGS sequence"/>
</dbReference>
<evidence type="ECO:0000313" key="3">
    <source>
        <dbReference type="Proteomes" id="UP001163046"/>
    </source>
</evidence>
<feature type="compositionally biased region" description="Basic and acidic residues" evidence="1">
    <location>
        <begin position="1"/>
        <end position="18"/>
    </location>
</feature>
<organism evidence="2 3">
    <name type="scientific">Desmophyllum pertusum</name>
    <dbReference type="NCBI Taxonomy" id="174260"/>
    <lineage>
        <taxon>Eukaryota</taxon>
        <taxon>Metazoa</taxon>
        <taxon>Cnidaria</taxon>
        <taxon>Anthozoa</taxon>
        <taxon>Hexacorallia</taxon>
        <taxon>Scleractinia</taxon>
        <taxon>Caryophylliina</taxon>
        <taxon>Caryophylliidae</taxon>
        <taxon>Desmophyllum</taxon>
    </lineage>
</organism>
<reference evidence="2" key="1">
    <citation type="submission" date="2023-01" db="EMBL/GenBank/DDBJ databases">
        <title>Genome assembly of the deep-sea coral Lophelia pertusa.</title>
        <authorList>
            <person name="Herrera S."/>
            <person name="Cordes E."/>
        </authorList>
    </citation>
    <scope>NUCLEOTIDE SEQUENCE</scope>
    <source>
        <strain evidence="2">USNM1676648</strain>
        <tissue evidence="2">Polyp</tissue>
    </source>
</reference>
<sequence>MGKELATTKDGGLKKEPSEGEDASIEVTPEMGTQFDENLEMTKGDESYKEPSIFVLLSAGDDTTARQQGVGVEETHEMVSFTQRIGGRTQKIDDIIAQQQEANAYPSQERTAKPKKISERDVEPKVAAPSWNRSQAANEKLKKMVEEEQSLASSSQAVSNESLDHLAGFFKGNSCTTMNN</sequence>
<feature type="compositionally biased region" description="Polar residues" evidence="1">
    <location>
        <begin position="100"/>
        <end position="109"/>
    </location>
</feature>
<feature type="region of interest" description="Disordered" evidence="1">
    <location>
        <begin position="100"/>
        <end position="158"/>
    </location>
</feature>
<protein>
    <submittedName>
        <fullName evidence="2">Uncharacterized protein</fullName>
    </submittedName>
</protein>
<dbReference type="AlphaFoldDB" id="A0A9W9ZM46"/>
<accession>A0A9W9ZM46</accession>
<name>A0A9W9ZM46_9CNID</name>
<dbReference type="EMBL" id="MU825894">
    <property type="protein sequence ID" value="KAJ7383830.1"/>
    <property type="molecule type" value="Genomic_DNA"/>
</dbReference>